<proteinExistence type="predicted"/>
<comment type="caution">
    <text evidence="5">The sequence shown here is derived from an EMBL/GenBank/DDBJ whole genome shotgun (WGS) entry which is preliminary data.</text>
</comment>
<dbReference type="EMBL" id="JAFHLR010000026">
    <property type="protein sequence ID" value="KAG5476086.1"/>
    <property type="molecule type" value="Genomic_DNA"/>
</dbReference>
<sequence length="393" mass="43873">MYRSRLPLFRRRPAAAALVFDCNNVEKCSRGALWAARGGFTSDTKTHPSSPLSESLSTSAAASPSPSTPADTAGEVEKVAAAPSAGTLFPLSSDTAAAVDSSVDDLYDGEVLLNTPAEVEEAFACSVRARTVSNAQLRRYIERLPPKDYSLAVAAVKGAKAAGLRVSASTYEVLLASLMNAGQLRASMELYQLMIKQRMTPTPNTYAVLMEMCLQRGLPQACQSLFDDLQKRGVRPSTQNYELMITSLSTEVPPQWTRAIDIFDKISRERRSRITAKTYNALMRVYMNMNPFDWRVVYNCYSEMRNRRPRVQLEWESYLILSEALRKGRAGYVRRGMAYMDAWIAVTPLRSWNFFMGAGVYLAFMMVLKTLVAYLLVWYYELSVPSTLDSVLP</sequence>
<dbReference type="NCBIfam" id="TIGR00756">
    <property type="entry name" value="PPR"/>
    <property type="match status" value="1"/>
</dbReference>
<dbReference type="Pfam" id="PF13812">
    <property type="entry name" value="PPR_3"/>
    <property type="match status" value="1"/>
</dbReference>
<feature type="transmembrane region" description="Helical" evidence="4">
    <location>
        <begin position="360"/>
        <end position="380"/>
    </location>
</feature>
<name>A0A836GJ81_9TRYP</name>
<keyword evidence="4" id="KW-1133">Transmembrane helix</keyword>
<accession>A0A836GJ81</accession>
<dbReference type="AlphaFoldDB" id="A0A836GJ81"/>
<dbReference type="InterPro" id="IPR002885">
    <property type="entry name" value="PPR_rpt"/>
</dbReference>
<evidence type="ECO:0000256" key="1">
    <source>
        <dbReference type="ARBA" id="ARBA00022737"/>
    </source>
</evidence>
<evidence type="ECO:0000313" key="6">
    <source>
        <dbReference type="Proteomes" id="UP000674143"/>
    </source>
</evidence>
<dbReference type="Proteomes" id="UP000674143">
    <property type="component" value="Unassembled WGS sequence"/>
</dbReference>
<keyword evidence="6" id="KW-1185">Reference proteome</keyword>
<reference evidence="6" key="2">
    <citation type="journal article" date="2021" name="Sci. Data">
        <title>Chromosome-scale genome sequencing, assembly and annotation of six genomes from subfamily Leishmaniinae.</title>
        <authorList>
            <person name="Almutairi H."/>
            <person name="Urbaniak M.D."/>
            <person name="Bates M.D."/>
            <person name="Jariyapan N."/>
            <person name="Kwakye-Nuako G."/>
            <person name="Thomaz Soccol V."/>
            <person name="Al-Salem W.S."/>
            <person name="Dillon R.J."/>
            <person name="Bates P.A."/>
            <person name="Gatherer D."/>
        </authorList>
    </citation>
    <scope>NUCLEOTIDE SEQUENCE [LARGE SCALE GENOMIC DNA]</scope>
</reference>
<gene>
    <name evidence="5" type="ORF">LSCM4_05042</name>
</gene>
<dbReference type="PANTHER" id="PTHR47447:SF24">
    <property type="entry name" value="PENTATRICOPEPTIDE REPEAT-CONTAINING PROTEIN"/>
    <property type="match status" value="1"/>
</dbReference>
<dbReference type="RefSeq" id="XP_067062319.1">
    <property type="nucleotide sequence ID" value="XM_067207016.1"/>
</dbReference>
<keyword evidence="4" id="KW-0472">Membrane</keyword>
<feature type="repeat" description="PPR" evidence="2">
    <location>
        <begin position="167"/>
        <end position="201"/>
    </location>
</feature>
<evidence type="ECO:0000256" key="2">
    <source>
        <dbReference type="PROSITE-ProRule" id="PRU00708"/>
    </source>
</evidence>
<evidence type="ECO:0000256" key="3">
    <source>
        <dbReference type="SAM" id="MobiDB-lite"/>
    </source>
</evidence>
<dbReference type="SMR" id="A0A836GJ81"/>
<evidence type="ECO:0008006" key="7">
    <source>
        <dbReference type="Google" id="ProtNLM"/>
    </source>
</evidence>
<feature type="compositionally biased region" description="Low complexity" evidence="3">
    <location>
        <begin position="48"/>
        <end position="73"/>
    </location>
</feature>
<dbReference type="Gene3D" id="1.25.40.10">
    <property type="entry name" value="Tetratricopeptide repeat domain"/>
    <property type="match status" value="1"/>
</dbReference>
<evidence type="ECO:0000256" key="4">
    <source>
        <dbReference type="SAM" id="Phobius"/>
    </source>
</evidence>
<dbReference type="GeneID" id="92360950"/>
<protein>
    <recommendedName>
        <fullName evidence="7">Pentacotripeptide-repeat region of PRORP domain-containing protein</fullName>
    </recommendedName>
</protein>
<evidence type="ECO:0000313" key="5">
    <source>
        <dbReference type="EMBL" id="KAG5476086.1"/>
    </source>
</evidence>
<dbReference type="PANTHER" id="PTHR47447">
    <property type="entry name" value="OS03G0856100 PROTEIN"/>
    <property type="match status" value="1"/>
</dbReference>
<organism evidence="5 6">
    <name type="scientific">Leishmania orientalis</name>
    <dbReference type="NCBI Taxonomy" id="2249476"/>
    <lineage>
        <taxon>Eukaryota</taxon>
        <taxon>Discoba</taxon>
        <taxon>Euglenozoa</taxon>
        <taxon>Kinetoplastea</taxon>
        <taxon>Metakinetoplastina</taxon>
        <taxon>Trypanosomatida</taxon>
        <taxon>Trypanosomatidae</taxon>
        <taxon>Leishmaniinae</taxon>
        <taxon>Leishmania</taxon>
    </lineage>
</organism>
<dbReference type="PROSITE" id="PS51375">
    <property type="entry name" value="PPR"/>
    <property type="match status" value="2"/>
</dbReference>
<keyword evidence="1" id="KW-0677">Repeat</keyword>
<keyword evidence="4" id="KW-0812">Transmembrane</keyword>
<dbReference type="KEGG" id="loi:92360950"/>
<dbReference type="InterPro" id="IPR011990">
    <property type="entry name" value="TPR-like_helical_dom_sf"/>
</dbReference>
<feature type="repeat" description="PPR" evidence="2">
    <location>
        <begin position="202"/>
        <end position="236"/>
    </location>
</feature>
<feature type="region of interest" description="Disordered" evidence="3">
    <location>
        <begin position="39"/>
        <end position="73"/>
    </location>
</feature>
<reference evidence="6" key="1">
    <citation type="journal article" date="2021" name="Microbiol. Resour. Announc.">
        <title>LGAAP: Leishmaniinae Genome Assembly and Annotation Pipeline.</title>
        <authorList>
            <person name="Almutairi H."/>
            <person name="Urbaniak M.D."/>
            <person name="Bates M.D."/>
            <person name="Jariyapan N."/>
            <person name="Kwakye-Nuako G."/>
            <person name="Thomaz-Soccol V."/>
            <person name="Al-Salem W.S."/>
            <person name="Dillon R.J."/>
            <person name="Bates P.A."/>
            <person name="Gatherer D."/>
        </authorList>
    </citation>
    <scope>NUCLEOTIDE SEQUENCE [LARGE SCALE GENOMIC DNA]</scope>
</reference>